<dbReference type="EMBL" id="JAEDAF010000001">
    <property type="protein sequence ID" value="MBH8578784.1"/>
    <property type="molecule type" value="Genomic_DNA"/>
</dbReference>
<evidence type="ECO:0000313" key="2">
    <source>
        <dbReference type="Proteomes" id="UP000651738"/>
    </source>
</evidence>
<protein>
    <submittedName>
        <fullName evidence="1">Uncharacterized protein</fullName>
    </submittedName>
</protein>
<accession>A0ABD4KZN5</accession>
<evidence type="ECO:0000313" key="1">
    <source>
        <dbReference type="EMBL" id="MBH8578784.1"/>
    </source>
</evidence>
<dbReference type="Proteomes" id="UP000651738">
    <property type="component" value="Unassembled WGS sequence"/>
</dbReference>
<proteinExistence type="predicted"/>
<dbReference type="Pfam" id="PF03237">
    <property type="entry name" value="Terminase_6N"/>
    <property type="match status" value="1"/>
</dbReference>
<dbReference type="AlphaFoldDB" id="A0ABD4KZN5"/>
<dbReference type="RefSeq" id="WP_198056806.1">
    <property type="nucleotide sequence ID" value="NZ_JAEDAF010000001.1"/>
</dbReference>
<organism evidence="1 2">
    <name type="scientific">Bisbaumannia pacifica</name>
    <dbReference type="NCBI Taxonomy" id="77098"/>
    <lineage>
        <taxon>Bacteria</taxon>
        <taxon>Pseudomonadati</taxon>
        <taxon>Pseudomonadota</taxon>
        <taxon>Gammaproteobacteria</taxon>
        <taxon>Oceanospirillales</taxon>
        <taxon>Halomonadaceae</taxon>
        <taxon>Bisbaumannia</taxon>
    </lineage>
</organism>
<comment type="caution">
    <text evidence="1">The sequence shown here is derived from an EMBL/GenBank/DDBJ whole genome shotgun (WGS) entry which is preliminary data.</text>
</comment>
<name>A0ABD4KZN5_9GAMM</name>
<sequence length="238" mass="27542">MTPAEQLEYLRLLEEEERRRRYNLIDQLFPDTGPFRRELYRKHMEFFRAGAIHKERLFMAGNRVGKTIAGGGEMSYHLTGRYPEWWEGRRFSRAITALAAGDTSQTTRDIIQTKLLGGLWDTEDFGTGLIPRDTLGKPTPARGVANLYEEIRVKHVTGHWSRLMLRSYDQGRRIFQGTEQDVVWLDEEVPKDVYDEALIRTMTTRGIVMMTFTPLSGLTELVVSFLESMHDQEPVCPN</sequence>
<reference evidence="1 2" key="1">
    <citation type="submission" date="2020-12" db="EMBL/GenBank/DDBJ databases">
        <title>Draft genome sequence of Halomonas pacifica strain CARE-V15.</title>
        <authorList>
            <person name="Vignesh N."/>
            <person name="Thabitha A."/>
            <person name="Saravanan R."/>
            <person name="Manigandan V."/>
        </authorList>
    </citation>
    <scope>NUCLEOTIDE SEQUENCE [LARGE SCALE GENOMIC DNA]</scope>
    <source>
        <strain evidence="1 2">CARE-V15</strain>
    </source>
</reference>
<gene>
    <name evidence="1" type="ORF">I7V36_01645</name>
</gene>